<dbReference type="InterPro" id="IPR051910">
    <property type="entry name" value="ComF/GntX_DNA_util-trans"/>
</dbReference>
<evidence type="ECO:0000313" key="2">
    <source>
        <dbReference type="EMBL" id="MBB6671526.1"/>
    </source>
</evidence>
<dbReference type="InterPro" id="IPR029057">
    <property type="entry name" value="PRTase-like"/>
</dbReference>
<dbReference type="Gene3D" id="3.40.50.2020">
    <property type="match status" value="1"/>
</dbReference>
<organism evidence="2 3">
    <name type="scientific">Cohnella nanjingensis</name>
    <dbReference type="NCBI Taxonomy" id="1387779"/>
    <lineage>
        <taxon>Bacteria</taxon>
        <taxon>Bacillati</taxon>
        <taxon>Bacillota</taxon>
        <taxon>Bacilli</taxon>
        <taxon>Bacillales</taxon>
        <taxon>Paenibacillaceae</taxon>
        <taxon>Cohnella</taxon>
    </lineage>
</organism>
<evidence type="ECO:0000313" key="3">
    <source>
        <dbReference type="Proteomes" id="UP000547209"/>
    </source>
</evidence>
<dbReference type="PANTHER" id="PTHR47505">
    <property type="entry name" value="DNA UTILIZATION PROTEIN YHGH"/>
    <property type="match status" value="1"/>
</dbReference>
<dbReference type="EMBL" id="JACJVP010000021">
    <property type="protein sequence ID" value="MBB6671526.1"/>
    <property type="molecule type" value="Genomic_DNA"/>
</dbReference>
<dbReference type="PANTHER" id="PTHR47505:SF1">
    <property type="entry name" value="DNA UTILIZATION PROTEIN YHGH"/>
    <property type="match status" value="1"/>
</dbReference>
<dbReference type="AlphaFoldDB" id="A0A7X0RQ78"/>
<dbReference type="SUPFAM" id="SSF53271">
    <property type="entry name" value="PRTase-like"/>
    <property type="match status" value="1"/>
</dbReference>
<comment type="caution">
    <text evidence="2">The sequence shown here is derived from an EMBL/GenBank/DDBJ whole genome shotgun (WGS) entry which is preliminary data.</text>
</comment>
<dbReference type="InterPro" id="IPR000836">
    <property type="entry name" value="PRTase_dom"/>
</dbReference>
<proteinExistence type="inferred from homology"/>
<name>A0A7X0RQ78_9BACL</name>
<dbReference type="Proteomes" id="UP000547209">
    <property type="component" value="Unassembled WGS sequence"/>
</dbReference>
<gene>
    <name evidence="2" type="ORF">H7C19_12620</name>
</gene>
<dbReference type="CDD" id="cd06223">
    <property type="entry name" value="PRTases_typeI"/>
    <property type="match status" value="1"/>
</dbReference>
<accession>A0A7X0RQ78</accession>
<protein>
    <submittedName>
        <fullName evidence="2">ComF family protein</fullName>
    </submittedName>
</protein>
<reference evidence="2 3" key="1">
    <citation type="submission" date="2020-08" db="EMBL/GenBank/DDBJ databases">
        <title>Cohnella phylogeny.</title>
        <authorList>
            <person name="Dunlap C."/>
        </authorList>
    </citation>
    <scope>NUCLEOTIDE SEQUENCE [LARGE SCALE GENOMIC DNA]</scope>
    <source>
        <strain evidence="2 3">DSM 28246</strain>
    </source>
</reference>
<sequence length="257" mass="29419">MMRWMDRIHRLLQPQTVACLRCEREIRGTTSPVAIPIRHSGPREVLSRLCSDCRGQIPWILAVGCPICGRPERCGDCLRRRDRHIDRCRSAVRYDGAMKEWLAQYKYAGAERLEPVMAAMLAASVERMTAEQPIRFDLITSVPLAAERLEERGFNQAERMAIRLSHWYGIPYRPLLRRVRHTEKMSGKSRQSRLADLRGMFAAEPEAQWIAAPQDQPIRLLLVDDIYTTGSTVNECACTLRSANPRFEVSGALWARS</sequence>
<comment type="similarity">
    <text evidence="1">Belongs to the ComF/GntX family.</text>
</comment>
<keyword evidence="3" id="KW-1185">Reference proteome</keyword>
<dbReference type="RefSeq" id="WP_185143005.1">
    <property type="nucleotide sequence ID" value="NZ_JACJVP010000021.1"/>
</dbReference>
<evidence type="ECO:0000256" key="1">
    <source>
        <dbReference type="ARBA" id="ARBA00008007"/>
    </source>
</evidence>